<dbReference type="Pfam" id="PF18029">
    <property type="entry name" value="Glyoxalase_6"/>
    <property type="match status" value="1"/>
</dbReference>
<dbReference type="PROSITE" id="PS51819">
    <property type="entry name" value="VOC"/>
    <property type="match status" value="1"/>
</dbReference>
<dbReference type="SUPFAM" id="SSF54593">
    <property type="entry name" value="Glyoxalase/Bleomycin resistance protein/Dihydroxybiphenyl dioxygenase"/>
    <property type="match status" value="1"/>
</dbReference>
<gene>
    <name evidence="2" type="ORF">Asi02nite_43710</name>
</gene>
<accession>A0ABQ4CUA5</accession>
<keyword evidence="3" id="KW-1185">Reference proteome</keyword>
<dbReference type="CDD" id="cd06587">
    <property type="entry name" value="VOC"/>
    <property type="match status" value="1"/>
</dbReference>
<reference evidence="2 3" key="1">
    <citation type="submission" date="2021-01" db="EMBL/GenBank/DDBJ databases">
        <title>Whole genome shotgun sequence of Asanoa siamensis NBRC 107932.</title>
        <authorList>
            <person name="Komaki H."/>
            <person name="Tamura T."/>
        </authorList>
    </citation>
    <scope>NUCLEOTIDE SEQUENCE [LARGE SCALE GENOMIC DNA]</scope>
    <source>
        <strain evidence="2 3">NBRC 107932</strain>
    </source>
</reference>
<dbReference type="InterPro" id="IPR029068">
    <property type="entry name" value="Glyas_Bleomycin-R_OHBP_Dase"/>
</dbReference>
<dbReference type="Gene3D" id="3.10.180.10">
    <property type="entry name" value="2,3-Dihydroxybiphenyl 1,2-Dioxygenase, domain 1"/>
    <property type="match status" value="1"/>
</dbReference>
<feature type="domain" description="VOC" evidence="1">
    <location>
        <begin position="16"/>
        <end position="133"/>
    </location>
</feature>
<organism evidence="2 3">
    <name type="scientific">Asanoa siamensis</name>
    <dbReference type="NCBI Taxonomy" id="926357"/>
    <lineage>
        <taxon>Bacteria</taxon>
        <taxon>Bacillati</taxon>
        <taxon>Actinomycetota</taxon>
        <taxon>Actinomycetes</taxon>
        <taxon>Micromonosporales</taxon>
        <taxon>Micromonosporaceae</taxon>
        <taxon>Asanoa</taxon>
    </lineage>
</organism>
<dbReference type="EMBL" id="BONE01000035">
    <property type="protein sequence ID" value="GIF74853.1"/>
    <property type="molecule type" value="Genomic_DNA"/>
</dbReference>
<dbReference type="InterPro" id="IPR037523">
    <property type="entry name" value="VOC_core"/>
</dbReference>
<evidence type="ECO:0000259" key="1">
    <source>
        <dbReference type="PROSITE" id="PS51819"/>
    </source>
</evidence>
<comment type="caution">
    <text evidence="2">The sequence shown here is derived from an EMBL/GenBank/DDBJ whole genome shotgun (WGS) entry which is preliminary data.</text>
</comment>
<sequence length="140" mass="15202">MIRGVASATVTAMTNRIHHVNVDSHDPYALAGWWSDVLGYPRSEDDFPGDPEALLIAPEGAGPSVLFCRVPDDKTTKNRLHFDLQPTDHGRDAEVERLLGIGATLVGDHRRPDGTGWVTLADPEGNEFCVERSAAERAAS</sequence>
<evidence type="ECO:0000313" key="2">
    <source>
        <dbReference type="EMBL" id="GIF74853.1"/>
    </source>
</evidence>
<proteinExistence type="predicted"/>
<dbReference type="PANTHER" id="PTHR35908">
    <property type="entry name" value="HYPOTHETICAL FUSION PROTEIN"/>
    <property type="match status" value="1"/>
</dbReference>
<dbReference type="PANTHER" id="PTHR35908:SF1">
    <property type="entry name" value="CONSERVED PROTEIN"/>
    <property type="match status" value="1"/>
</dbReference>
<dbReference type="Proteomes" id="UP000604117">
    <property type="component" value="Unassembled WGS sequence"/>
</dbReference>
<evidence type="ECO:0000313" key="3">
    <source>
        <dbReference type="Proteomes" id="UP000604117"/>
    </source>
</evidence>
<protein>
    <submittedName>
        <fullName evidence="2">Glyoxalase</fullName>
    </submittedName>
</protein>
<name>A0ABQ4CUA5_9ACTN</name>
<dbReference type="InterPro" id="IPR041581">
    <property type="entry name" value="Glyoxalase_6"/>
</dbReference>